<dbReference type="Proteomes" id="UP001238179">
    <property type="component" value="Chromosome"/>
</dbReference>
<keyword evidence="7" id="KW-1185">Reference proteome</keyword>
<organism evidence="6 7">
    <name type="scientific">Mesoterricola silvestris</name>
    <dbReference type="NCBI Taxonomy" id="2927979"/>
    <lineage>
        <taxon>Bacteria</taxon>
        <taxon>Pseudomonadati</taxon>
        <taxon>Acidobacteriota</taxon>
        <taxon>Holophagae</taxon>
        <taxon>Holophagales</taxon>
        <taxon>Holophagaceae</taxon>
        <taxon>Mesoterricola</taxon>
    </lineage>
</organism>
<keyword evidence="3 4" id="KW-0408">Iron</keyword>
<evidence type="ECO:0000313" key="7">
    <source>
        <dbReference type="Proteomes" id="UP001238179"/>
    </source>
</evidence>
<dbReference type="SUPFAM" id="SSF46626">
    <property type="entry name" value="Cytochrome c"/>
    <property type="match status" value="2"/>
</dbReference>
<dbReference type="GO" id="GO:0009055">
    <property type="term" value="F:electron transfer activity"/>
    <property type="evidence" value="ECO:0007669"/>
    <property type="project" value="InterPro"/>
</dbReference>
<dbReference type="Gene3D" id="1.10.760.10">
    <property type="entry name" value="Cytochrome c-like domain"/>
    <property type="match status" value="2"/>
</dbReference>
<dbReference type="GO" id="GO:0020037">
    <property type="term" value="F:heme binding"/>
    <property type="evidence" value="ECO:0007669"/>
    <property type="project" value="InterPro"/>
</dbReference>
<evidence type="ECO:0000259" key="5">
    <source>
        <dbReference type="PROSITE" id="PS51007"/>
    </source>
</evidence>
<evidence type="ECO:0000256" key="3">
    <source>
        <dbReference type="ARBA" id="ARBA00023004"/>
    </source>
</evidence>
<sequence length="322" mass="35100">MRKSLLLLPLLLLACADKGLSTRRGAGGEVVLSASAAPAGLEPGAETPYPLGLPSALKGRATYTANCASCHGTLLTAAEAAEIKKQAALPPTHADYGAKVRELAAEGRWPVMPPKVGPDFTSRAWRFQRTPSQLYRLIAFGRAPRLEGDPAKGFYAHPGPSGKPGEGWMHAIKDLRGDQLVATGDPVPVWNAVYYVWSRAIAAASPTQFKDVWDMYGQNCSVCHGDTAQGNGPLARTLNPPPFDFSNRKALAQSTDAFLFWRISEGGQFKTIPLSVRESMTPESLQQFVHQWSAMPSWRGVLTEDQRWMLVDGVRSRTYEHE</sequence>
<evidence type="ECO:0000313" key="6">
    <source>
        <dbReference type="EMBL" id="BDU74839.1"/>
    </source>
</evidence>
<dbReference type="RefSeq" id="WP_316413513.1">
    <property type="nucleotide sequence ID" value="NZ_AP027080.1"/>
</dbReference>
<accession>A0AA48KAA5</accession>
<dbReference type="InterPro" id="IPR009056">
    <property type="entry name" value="Cyt_c-like_dom"/>
</dbReference>
<dbReference type="EMBL" id="AP027080">
    <property type="protein sequence ID" value="BDU74839.1"/>
    <property type="molecule type" value="Genomic_DNA"/>
</dbReference>
<keyword evidence="2 4" id="KW-0479">Metal-binding</keyword>
<evidence type="ECO:0000256" key="4">
    <source>
        <dbReference type="PROSITE-ProRule" id="PRU00433"/>
    </source>
</evidence>
<dbReference type="Pfam" id="PF13442">
    <property type="entry name" value="Cytochrome_CBB3"/>
    <property type="match status" value="2"/>
</dbReference>
<dbReference type="KEGG" id="msil:METEAL_40130"/>
<protein>
    <recommendedName>
        <fullName evidence="5">Cytochrome c domain-containing protein</fullName>
    </recommendedName>
</protein>
<dbReference type="PROSITE" id="PS51257">
    <property type="entry name" value="PROKAR_LIPOPROTEIN"/>
    <property type="match status" value="1"/>
</dbReference>
<evidence type="ECO:0000256" key="2">
    <source>
        <dbReference type="ARBA" id="ARBA00022723"/>
    </source>
</evidence>
<proteinExistence type="predicted"/>
<gene>
    <name evidence="6" type="ORF">METEAL_40130</name>
</gene>
<name>A0AA48KAA5_9BACT</name>
<dbReference type="PROSITE" id="PS51007">
    <property type="entry name" value="CYTC"/>
    <property type="match status" value="1"/>
</dbReference>
<evidence type="ECO:0000256" key="1">
    <source>
        <dbReference type="ARBA" id="ARBA00022617"/>
    </source>
</evidence>
<dbReference type="AlphaFoldDB" id="A0AA48KAA5"/>
<dbReference type="GO" id="GO:0046872">
    <property type="term" value="F:metal ion binding"/>
    <property type="evidence" value="ECO:0007669"/>
    <property type="project" value="UniProtKB-KW"/>
</dbReference>
<keyword evidence="1 4" id="KW-0349">Heme</keyword>
<dbReference type="InterPro" id="IPR036909">
    <property type="entry name" value="Cyt_c-like_dom_sf"/>
</dbReference>
<feature type="domain" description="Cytochrome c" evidence="5">
    <location>
        <begin position="54"/>
        <end position="186"/>
    </location>
</feature>
<reference evidence="7" key="1">
    <citation type="journal article" date="2023" name="Int. J. Syst. Evol. Microbiol.">
        <title>Mesoterricola silvestris gen. nov., sp. nov., Mesoterricola sediminis sp. nov., Geothrix oryzae sp. nov., Geothrix edaphica sp. nov., Geothrix rubra sp. nov., and Geothrix limicola sp. nov., six novel members of Acidobacteriota isolated from soils.</title>
        <authorList>
            <person name="Itoh H."/>
            <person name="Sugisawa Y."/>
            <person name="Mise K."/>
            <person name="Xu Z."/>
            <person name="Kuniyasu M."/>
            <person name="Ushijima N."/>
            <person name="Kawano K."/>
            <person name="Kobayashi E."/>
            <person name="Shiratori Y."/>
            <person name="Masuda Y."/>
            <person name="Senoo K."/>
        </authorList>
    </citation>
    <scope>NUCLEOTIDE SEQUENCE [LARGE SCALE GENOMIC DNA]</scope>
    <source>
        <strain evidence="7">W79</strain>
    </source>
</reference>